<protein>
    <submittedName>
        <fullName evidence="1">Uncharacterized protein</fullName>
    </submittedName>
</protein>
<dbReference type="OrthoDB" id="1920561at2759"/>
<keyword evidence="2" id="KW-1185">Reference proteome</keyword>
<name>A0A9E7GEV3_9LILI</name>
<evidence type="ECO:0000313" key="2">
    <source>
        <dbReference type="Proteomes" id="UP001055439"/>
    </source>
</evidence>
<organism evidence="1 2">
    <name type="scientific">Musa troglodytarum</name>
    <name type="common">fe'i banana</name>
    <dbReference type="NCBI Taxonomy" id="320322"/>
    <lineage>
        <taxon>Eukaryota</taxon>
        <taxon>Viridiplantae</taxon>
        <taxon>Streptophyta</taxon>
        <taxon>Embryophyta</taxon>
        <taxon>Tracheophyta</taxon>
        <taxon>Spermatophyta</taxon>
        <taxon>Magnoliopsida</taxon>
        <taxon>Liliopsida</taxon>
        <taxon>Zingiberales</taxon>
        <taxon>Musaceae</taxon>
        <taxon>Musa</taxon>
    </lineage>
</organism>
<dbReference type="PANTHER" id="PTHR36364">
    <property type="entry name" value="OS03G0203000 PROTEIN"/>
    <property type="match status" value="1"/>
</dbReference>
<evidence type="ECO:0000313" key="1">
    <source>
        <dbReference type="EMBL" id="URE11848.1"/>
    </source>
</evidence>
<reference evidence="1" key="1">
    <citation type="submission" date="2022-05" db="EMBL/GenBank/DDBJ databases">
        <title>The Musa troglodytarum L. genome provides insights into the mechanism of non-climacteric behaviour and enrichment of carotenoids.</title>
        <authorList>
            <person name="Wang J."/>
        </authorList>
    </citation>
    <scope>NUCLEOTIDE SEQUENCE</scope>
    <source>
        <tissue evidence="1">Leaf</tissue>
    </source>
</reference>
<dbReference type="Proteomes" id="UP001055439">
    <property type="component" value="Chromosome 6"/>
</dbReference>
<accession>A0A9E7GEV3</accession>
<dbReference type="AlphaFoldDB" id="A0A9E7GEV3"/>
<proteinExistence type="predicted"/>
<dbReference type="EMBL" id="CP097508">
    <property type="protein sequence ID" value="URE11848.1"/>
    <property type="molecule type" value="Genomic_DNA"/>
</dbReference>
<gene>
    <name evidence="1" type="ORF">MUK42_05534</name>
</gene>
<sequence>MRRAGDQSREMHDGRDMRGWARFTGRYGERNMYRQSGFQAEKLKHYLFDEANRSPTPKNEEEQIAKVEVLLSL</sequence>
<dbReference type="PANTHER" id="PTHR36364:SF1">
    <property type="entry name" value="OS03G0203000 PROTEIN"/>
    <property type="match status" value="1"/>
</dbReference>